<evidence type="ECO:0000313" key="11">
    <source>
        <dbReference type="Proteomes" id="UP001601059"/>
    </source>
</evidence>
<dbReference type="InterPro" id="IPR045186">
    <property type="entry name" value="Indole-3-glycerol_P_synth"/>
</dbReference>
<dbReference type="EC" id="4.1.1.48" evidence="8"/>
<dbReference type="NCBIfam" id="NF001377">
    <property type="entry name" value="PRK00278.2-4"/>
    <property type="match status" value="1"/>
</dbReference>
<name>A0ABW6KIN4_9BACI</name>
<proteinExistence type="inferred from homology"/>
<gene>
    <name evidence="8 10" type="primary">trpC</name>
    <name evidence="10" type="ORF">ACFYKX_19135</name>
</gene>
<dbReference type="HAMAP" id="MF_00134_A">
    <property type="entry name" value="IGPS_A"/>
    <property type="match status" value="1"/>
</dbReference>
<accession>A0ABW6KIN4</accession>
<evidence type="ECO:0000256" key="8">
    <source>
        <dbReference type="HAMAP-Rule" id="MF_00134"/>
    </source>
</evidence>
<organism evidence="10 11">
    <name type="scientific">Cytobacillus spartinae</name>
    <dbReference type="NCBI Taxonomy" id="3299023"/>
    <lineage>
        <taxon>Bacteria</taxon>
        <taxon>Bacillati</taxon>
        <taxon>Bacillota</taxon>
        <taxon>Bacilli</taxon>
        <taxon>Bacillales</taxon>
        <taxon>Bacillaceae</taxon>
        <taxon>Cytobacillus</taxon>
    </lineage>
</organism>
<dbReference type="PROSITE" id="PS00614">
    <property type="entry name" value="IGPS"/>
    <property type="match status" value="1"/>
</dbReference>
<protein>
    <recommendedName>
        <fullName evidence="8">Indole-3-glycerol phosphate synthase</fullName>
        <shortName evidence="8">IGPS</shortName>
        <ecNumber evidence="8">4.1.1.48</ecNumber>
    </recommendedName>
</protein>
<evidence type="ECO:0000259" key="9">
    <source>
        <dbReference type="Pfam" id="PF00218"/>
    </source>
</evidence>
<comment type="caution">
    <text evidence="10">The sequence shown here is derived from an EMBL/GenBank/DDBJ whole genome shotgun (WGS) entry which is preliminary data.</text>
</comment>
<evidence type="ECO:0000313" key="10">
    <source>
        <dbReference type="EMBL" id="MFE8702720.1"/>
    </source>
</evidence>
<comment type="catalytic activity">
    <reaction evidence="1 8">
        <text>1-(2-carboxyphenylamino)-1-deoxy-D-ribulose 5-phosphate + H(+) = (1S,2R)-1-C-(indol-3-yl)glycerol 3-phosphate + CO2 + H2O</text>
        <dbReference type="Rhea" id="RHEA:23476"/>
        <dbReference type="ChEBI" id="CHEBI:15377"/>
        <dbReference type="ChEBI" id="CHEBI:15378"/>
        <dbReference type="ChEBI" id="CHEBI:16526"/>
        <dbReference type="ChEBI" id="CHEBI:58613"/>
        <dbReference type="ChEBI" id="CHEBI:58866"/>
        <dbReference type="EC" id="4.1.1.48"/>
    </reaction>
</comment>
<evidence type="ECO:0000256" key="5">
    <source>
        <dbReference type="ARBA" id="ARBA00022822"/>
    </source>
</evidence>
<keyword evidence="7 8" id="KW-0456">Lyase</keyword>
<dbReference type="HAMAP" id="MF_00134_B">
    <property type="entry name" value="IGPS_B"/>
    <property type="match status" value="1"/>
</dbReference>
<dbReference type="EMBL" id="JBIACK010000011">
    <property type="protein sequence ID" value="MFE8702720.1"/>
    <property type="molecule type" value="Genomic_DNA"/>
</dbReference>
<keyword evidence="5 8" id="KW-0822">Tryptophan biosynthesis</keyword>
<evidence type="ECO:0000256" key="6">
    <source>
        <dbReference type="ARBA" id="ARBA00023141"/>
    </source>
</evidence>
<dbReference type="InterPro" id="IPR011060">
    <property type="entry name" value="RibuloseP-bd_barrel"/>
</dbReference>
<dbReference type="InterPro" id="IPR013798">
    <property type="entry name" value="Indole-3-glycerol_P_synth_dom"/>
</dbReference>
<dbReference type="Proteomes" id="UP001601059">
    <property type="component" value="Unassembled WGS sequence"/>
</dbReference>
<sequence>METILDKIIRKKQEEVEQLRDMTFPLIEGAQPKYSLVSRLEKGKDVTIIAEFKRASPSKGDINPTLDPALQARNYIDGGADAVSVLTDKTFFKGSFEDLKKVRLAIQKPILCKDFIIDPIQIDFAKHAGANLILLIAAALDLKKLEYLYEYAKTKNLEVIMEVHNEEETEKVLKTNNPIIGVNNRNLKTFQVDLRTTERLAPLIKGENRFLIGESGITSGSDVERLVRAGANGILVGETLMKHGNIVQGVKELKKPLIEVVK</sequence>
<dbReference type="PANTHER" id="PTHR22854:SF2">
    <property type="entry name" value="INDOLE-3-GLYCEROL-PHOSPHATE SYNTHASE"/>
    <property type="match status" value="1"/>
</dbReference>
<dbReference type="PANTHER" id="PTHR22854">
    <property type="entry name" value="TRYPTOPHAN BIOSYNTHESIS PROTEIN"/>
    <property type="match status" value="1"/>
</dbReference>
<dbReference type="Gene3D" id="3.20.20.70">
    <property type="entry name" value="Aldolase class I"/>
    <property type="match status" value="1"/>
</dbReference>
<keyword evidence="4 8" id="KW-0210">Decarboxylase</keyword>
<keyword evidence="11" id="KW-1185">Reference proteome</keyword>
<evidence type="ECO:0000256" key="1">
    <source>
        <dbReference type="ARBA" id="ARBA00001633"/>
    </source>
</evidence>
<dbReference type="InterPro" id="IPR013785">
    <property type="entry name" value="Aldolase_TIM"/>
</dbReference>
<dbReference type="CDD" id="cd00331">
    <property type="entry name" value="IGPS"/>
    <property type="match status" value="1"/>
</dbReference>
<dbReference type="SUPFAM" id="SSF51366">
    <property type="entry name" value="Ribulose-phoshate binding barrel"/>
    <property type="match status" value="1"/>
</dbReference>
<evidence type="ECO:0000256" key="4">
    <source>
        <dbReference type="ARBA" id="ARBA00022793"/>
    </source>
</evidence>
<keyword evidence="3 8" id="KW-0028">Amino-acid biosynthesis</keyword>
<feature type="domain" description="Indole-3-glycerol phosphate synthase" evidence="9">
    <location>
        <begin position="5"/>
        <end position="253"/>
    </location>
</feature>
<dbReference type="InterPro" id="IPR001468">
    <property type="entry name" value="Indole-3-GlycerolPSynthase_CS"/>
</dbReference>
<evidence type="ECO:0000256" key="7">
    <source>
        <dbReference type="ARBA" id="ARBA00023239"/>
    </source>
</evidence>
<dbReference type="RefSeq" id="WP_389362681.1">
    <property type="nucleotide sequence ID" value="NZ_JBIACK010000011.1"/>
</dbReference>
<reference evidence="10 11" key="1">
    <citation type="submission" date="2024-08" db="EMBL/GenBank/DDBJ databases">
        <title>Two novel Cytobacillus novel species.</title>
        <authorList>
            <person name="Liu G."/>
        </authorList>
    </citation>
    <scope>NUCLEOTIDE SEQUENCE [LARGE SCALE GENOMIC DNA]</scope>
    <source>
        <strain evidence="10 11">FJAT-54145</strain>
    </source>
</reference>
<keyword evidence="6 8" id="KW-0057">Aromatic amino acid biosynthesis</keyword>
<evidence type="ECO:0000256" key="2">
    <source>
        <dbReference type="ARBA" id="ARBA00004696"/>
    </source>
</evidence>
<comment type="similarity">
    <text evidence="8">Belongs to the TrpC family.</text>
</comment>
<dbReference type="Pfam" id="PF00218">
    <property type="entry name" value="IGPS"/>
    <property type="match status" value="1"/>
</dbReference>
<comment type="pathway">
    <text evidence="2 8">Amino-acid biosynthesis; L-tryptophan biosynthesis; L-tryptophan from chorismate: step 4/5.</text>
</comment>
<evidence type="ECO:0000256" key="3">
    <source>
        <dbReference type="ARBA" id="ARBA00022605"/>
    </source>
</evidence>
<dbReference type="GO" id="GO:0004425">
    <property type="term" value="F:indole-3-glycerol-phosphate synthase activity"/>
    <property type="evidence" value="ECO:0007669"/>
    <property type="project" value="UniProtKB-EC"/>
</dbReference>